<dbReference type="Pfam" id="PF06949">
    <property type="entry name" value="DUF1292"/>
    <property type="match status" value="1"/>
</dbReference>
<dbReference type="InterPro" id="IPR009711">
    <property type="entry name" value="UPF0473"/>
</dbReference>
<reference evidence="2 3" key="1">
    <citation type="submission" date="2018-12" db="EMBL/GenBank/DDBJ databases">
        <title>Genome sequence from the cellulolytic species, Caldicellulosiruptor changbaiensis.</title>
        <authorList>
            <person name="Blumer-Schuette S.E."/>
            <person name="Mendoza C."/>
        </authorList>
    </citation>
    <scope>NUCLEOTIDE SEQUENCE [LARGE SCALE GENOMIC DNA]</scope>
    <source>
        <strain evidence="2 3">CBS-Z</strain>
    </source>
</reference>
<accession>A0A3T0D6H9</accession>
<name>A0A3T0D6H9_9FIRM</name>
<dbReference type="Proteomes" id="UP000282930">
    <property type="component" value="Chromosome"/>
</dbReference>
<sequence>MDMFADNVVTLVDEEGREISFEMLDKVNYNGNDYIVLLPLEEIEKEDEEAEVIILRIEDRDGEEVYVGVEDEEELENVFEIFQSRFDDEDFDMYDEEDEE</sequence>
<dbReference type="AlphaFoldDB" id="A0A3T0D6H9"/>
<evidence type="ECO:0000313" key="2">
    <source>
        <dbReference type="EMBL" id="AZT90669.1"/>
    </source>
</evidence>
<dbReference type="RefSeq" id="WP_011917127.1">
    <property type="nucleotide sequence ID" value="NZ_CP034791.1"/>
</dbReference>
<organism evidence="2 3">
    <name type="scientific">Caldicellulosiruptor changbaiensis</name>
    <dbReference type="NCBI Taxonomy" id="1222016"/>
    <lineage>
        <taxon>Bacteria</taxon>
        <taxon>Bacillati</taxon>
        <taxon>Bacillota</taxon>
        <taxon>Bacillota incertae sedis</taxon>
        <taxon>Caldicellulosiruptorales</taxon>
        <taxon>Caldicellulosiruptoraceae</taxon>
        <taxon>Caldicellulosiruptor</taxon>
    </lineage>
</organism>
<dbReference type="HAMAP" id="MF_01448">
    <property type="entry name" value="UPF0473"/>
    <property type="match status" value="1"/>
</dbReference>
<evidence type="ECO:0000256" key="1">
    <source>
        <dbReference type="HAMAP-Rule" id="MF_01448"/>
    </source>
</evidence>
<comment type="similarity">
    <text evidence="1">Belongs to the UPF0473 family.</text>
</comment>
<protein>
    <recommendedName>
        <fullName evidence="1">UPF0473 protein ELD05_08430</fullName>
    </recommendedName>
</protein>
<dbReference type="EMBL" id="CP034791">
    <property type="protein sequence ID" value="AZT90669.1"/>
    <property type="molecule type" value="Genomic_DNA"/>
</dbReference>
<proteinExistence type="inferred from homology"/>
<keyword evidence="3" id="KW-1185">Reference proteome</keyword>
<gene>
    <name evidence="2" type="ORF">ELD05_08430</name>
</gene>
<evidence type="ECO:0000313" key="3">
    <source>
        <dbReference type="Proteomes" id="UP000282930"/>
    </source>
</evidence>
<dbReference type="KEGG" id="ccha:ELD05_08430"/>